<feature type="repeat" description="PPR" evidence="2">
    <location>
        <begin position="110"/>
        <end position="144"/>
    </location>
</feature>
<accession>A0A6A7BVQ9</accession>
<proteinExistence type="predicted"/>
<dbReference type="PANTHER" id="PTHR47942:SF105">
    <property type="entry name" value="ATPASE EXPRESSION PROTEIN 3"/>
    <property type="match status" value="1"/>
</dbReference>
<dbReference type="InterPro" id="IPR051222">
    <property type="entry name" value="PPR/CCM1_RNA-binding"/>
</dbReference>
<dbReference type="InterPro" id="IPR011990">
    <property type="entry name" value="TPR-like_helical_dom_sf"/>
</dbReference>
<dbReference type="Pfam" id="PF13041">
    <property type="entry name" value="PPR_2"/>
    <property type="match status" value="1"/>
</dbReference>
<evidence type="ECO:0000313" key="3">
    <source>
        <dbReference type="EMBL" id="KAF2859300.1"/>
    </source>
</evidence>
<dbReference type="NCBIfam" id="TIGR00756">
    <property type="entry name" value="PPR"/>
    <property type="match status" value="1"/>
</dbReference>
<dbReference type="InterPro" id="IPR002885">
    <property type="entry name" value="PPR_rpt"/>
</dbReference>
<dbReference type="Proteomes" id="UP000799421">
    <property type="component" value="Unassembled WGS sequence"/>
</dbReference>
<dbReference type="EMBL" id="MU005995">
    <property type="protein sequence ID" value="KAF2859300.1"/>
    <property type="molecule type" value="Genomic_DNA"/>
</dbReference>
<dbReference type="PANTHER" id="PTHR47942">
    <property type="entry name" value="TETRATRICOPEPTIDE REPEAT (TPR)-LIKE SUPERFAMILY PROTEIN-RELATED"/>
    <property type="match status" value="1"/>
</dbReference>
<keyword evidence="4" id="KW-1185">Reference proteome</keyword>
<evidence type="ECO:0000313" key="4">
    <source>
        <dbReference type="Proteomes" id="UP000799421"/>
    </source>
</evidence>
<evidence type="ECO:0000256" key="1">
    <source>
        <dbReference type="ARBA" id="ARBA00022737"/>
    </source>
</evidence>
<evidence type="ECO:0000256" key="2">
    <source>
        <dbReference type="PROSITE-ProRule" id="PRU00708"/>
    </source>
</evidence>
<dbReference type="Gene3D" id="1.25.40.10">
    <property type="entry name" value="Tetratricopeptide repeat domain"/>
    <property type="match status" value="2"/>
</dbReference>
<gene>
    <name evidence="3" type="ORF">K470DRAFT_282778</name>
</gene>
<keyword evidence="1" id="KW-0677">Repeat</keyword>
<evidence type="ECO:0008006" key="5">
    <source>
        <dbReference type="Google" id="ProtNLM"/>
    </source>
</evidence>
<dbReference type="OrthoDB" id="185373at2759"/>
<dbReference type="PROSITE" id="PS51375">
    <property type="entry name" value="PPR"/>
    <property type="match status" value="1"/>
</dbReference>
<reference evidence="3" key="1">
    <citation type="journal article" date="2020" name="Stud. Mycol.">
        <title>101 Dothideomycetes genomes: a test case for predicting lifestyles and emergence of pathogens.</title>
        <authorList>
            <person name="Haridas S."/>
            <person name="Albert R."/>
            <person name="Binder M."/>
            <person name="Bloem J."/>
            <person name="Labutti K."/>
            <person name="Salamov A."/>
            <person name="Andreopoulos B."/>
            <person name="Baker S."/>
            <person name="Barry K."/>
            <person name="Bills G."/>
            <person name="Bluhm B."/>
            <person name="Cannon C."/>
            <person name="Castanera R."/>
            <person name="Culley D."/>
            <person name="Daum C."/>
            <person name="Ezra D."/>
            <person name="Gonzalez J."/>
            <person name="Henrissat B."/>
            <person name="Kuo A."/>
            <person name="Liang C."/>
            <person name="Lipzen A."/>
            <person name="Lutzoni F."/>
            <person name="Magnuson J."/>
            <person name="Mondo S."/>
            <person name="Nolan M."/>
            <person name="Ohm R."/>
            <person name="Pangilinan J."/>
            <person name="Park H.-J."/>
            <person name="Ramirez L."/>
            <person name="Alfaro M."/>
            <person name="Sun H."/>
            <person name="Tritt A."/>
            <person name="Yoshinaga Y."/>
            <person name="Zwiers L.-H."/>
            <person name="Turgeon B."/>
            <person name="Goodwin S."/>
            <person name="Spatafora J."/>
            <person name="Crous P."/>
            <person name="Grigoriev I."/>
        </authorList>
    </citation>
    <scope>NUCLEOTIDE SEQUENCE</scope>
    <source>
        <strain evidence="3">CBS 480.64</strain>
    </source>
</reference>
<name>A0A6A7BVQ9_9PEZI</name>
<dbReference type="AlphaFoldDB" id="A0A6A7BVQ9"/>
<organism evidence="3 4">
    <name type="scientific">Piedraia hortae CBS 480.64</name>
    <dbReference type="NCBI Taxonomy" id="1314780"/>
    <lineage>
        <taxon>Eukaryota</taxon>
        <taxon>Fungi</taxon>
        <taxon>Dikarya</taxon>
        <taxon>Ascomycota</taxon>
        <taxon>Pezizomycotina</taxon>
        <taxon>Dothideomycetes</taxon>
        <taxon>Dothideomycetidae</taxon>
        <taxon>Capnodiales</taxon>
        <taxon>Piedraiaceae</taxon>
        <taxon>Piedraia</taxon>
    </lineage>
</organism>
<protein>
    <recommendedName>
        <fullName evidence="5">Pentatricopeptide repeat protein</fullName>
    </recommendedName>
</protein>
<sequence length="631" mass="70508">MFVCNFCRQRLLRSCTPRASALSASSAYPSRHAATLTDVAKSESNLQRPPIHYHYAADKSTDEHRIAIDRELKWLADPLKLADRVTALVKENQVEKAEQLCRQASSRMDCVVAWNRLVDHYMQGGHVKTALKTFNEMKKRAQFPDKYTYTIILRALSPPPGQLLPPQVADANATRAVSLYNSMTAPNSRVKPSLIHTNATLRACAFASNLDAFWGILGKLPASGPNSADHRTYTLILDAIRHDATAMLPDTTAVQRHMKRSQAAAHGRQIWQEVVSRWRQGYIHIDAVLVGSMARLLLISESIKDWDDVLSLIQQTMQIKRLIQPVGSSQRQIAHVPDAEPPINMSLTDQKQAEETADMPITKVFHPLAEPDSQELDVTTPSSKSRLAYVEPTNDTLSVLMDACSLMRIPKSAWAYWNLLITQYNIIPDLPNLHSQLRILSRSRSSERVVNLLSNLLTDPTKRRDLSPNALTFRLAMEACMRDKNNPHAPAHAETILSLMNQALAIPDPAVLEACISLPLLLNNDANIRAALDRLYPHVDVVREQFLIRPKGSFLSPAATRRKNAAVLFLKNLVSAIDKLMRKGVFKETDDEKIWGERRVKLCAAIGLAMNPAQGRAERVMLAGGDKARRV</sequence>